<dbReference type="CDD" id="cd22345">
    <property type="entry name" value="PDDEXK_nuclease"/>
    <property type="match status" value="1"/>
</dbReference>
<feature type="domain" description="Type II restriction endonuclease EcoO109IR" evidence="1">
    <location>
        <begin position="15"/>
        <end position="209"/>
    </location>
</feature>
<dbReference type="SUPFAM" id="SSF52980">
    <property type="entry name" value="Restriction endonuclease-like"/>
    <property type="match status" value="1"/>
</dbReference>
<dbReference type="RefSeq" id="WP_251960107.1">
    <property type="nucleotide sequence ID" value="NZ_AP025732.1"/>
</dbReference>
<name>A0ABN6Q1F8_NOSCO</name>
<dbReference type="InterPro" id="IPR032793">
    <property type="entry name" value="RE_EcoO109IR"/>
</dbReference>
<sequence>MNNYLYHNYYDYLSEEVVTPFYNNRLNSLNKLRLKDVLKRKNPYLFKAKNIELAGDLVKSIVDAFLSSQEETMFGNLLEGFAIYISQTLYNGFKSNFKSVDLEFERDGIYYIVGIKSGTSWANSDQITAMRNNFKIAKQNLRQKSITSEIIAVNGCMYGRETVHLKTNIDIDKIYYKYAGQDFWYFISNDDNLYQEIIVPIDEKAKERDEKFKSAYSAKVNEMTQDFILNFMKNNQIDWVKLIDYVSKRGKVELDNSIQTSLF</sequence>
<protein>
    <recommendedName>
        <fullName evidence="1">Type II restriction endonuclease EcoO109IR domain-containing protein</fullName>
    </recommendedName>
</protein>
<dbReference type="EMBL" id="AP025732">
    <property type="protein sequence ID" value="BDI17142.1"/>
    <property type="molecule type" value="Genomic_DNA"/>
</dbReference>
<evidence type="ECO:0000313" key="3">
    <source>
        <dbReference type="Proteomes" id="UP001055453"/>
    </source>
</evidence>
<evidence type="ECO:0000259" key="1">
    <source>
        <dbReference type="Pfam" id="PF14511"/>
    </source>
</evidence>
<proteinExistence type="predicted"/>
<reference evidence="2" key="1">
    <citation type="submission" date="2022-04" db="EMBL/GenBank/DDBJ databases">
        <title>Complete genome sequence of a cyanobacterium, Nostoc sp. SO-36, isolated in Antarctica.</title>
        <authorList>
            <person name="Kanesaki Y."/>
            <person name="Effendi D."/>
            <person name="Sakamoto T."/>
            <person name="Ohtani S."/>
            <person name="Awai K."/>
        </authorList>
    </citation>
    <scope>NUCLEOTIDE SEQUENCE</scope>
    <source>
        <strain evidence="2">SO-36</strain>
    </source>
</reference>
<dbReference type="Proteomes" id="UP001055453">
    <property type="component" value="Chromosome"/>
</dbReference>
<dbReference type="Pfam" id="PF14511">
    <property type="entry name" value="RE_EcoO109I"/>
    <property type="match status" value="1"/>
</dbReference>
<organism evidence="2 3">
    <name type="scientific">Nostoc cf. commune SO-36</name>
    <dbReference type="NCBI Taxonomy" id="449208"/>
    <lineage>
        <taxon>Bacteria</taxon>
        <taxon>Bacillati</taxon>
        <taxon>Cyanobacteriota</taxon>
        <taxon>Cyanophyceae</taxon>
        <taxon>Nostocales</taxon>
        <taxon>Nostocaceae</taxon>
        <taxon>Nostoc</taxon>
    </lineage>
</organism>
<evidence type="ECO:0000313" key="2">
    <source>
        <dbReference type="EMBL" id="BDI17142.1"/>
    </source>
</evidence>
<gene>
    <name evidence="2" type="ORF">ANSO36C_29440</name>
</gene>
<accession>A0ABN6Q1F8</accession>
<dbReference type="InterPro" id="IPR011335">
    <property type="entry name" value="Restrct_endonuc-II-like"/>
</dbReference>
<keyword evidence="3" id="KW-1185">Reference proteome</keyword>